<keyword evidence="2" id="KW-1185">Reference proteome</keyword>
<dbReference type="AlphaFoldDB" id="A0A453NZE6"/>
<dbReference type="EnsemblPlants" id="AET6Gv20552900.1">
    <property type="protein sequence ID" value="AET6Gv20552900.1"/>
    <property type="gene ID" value="AET6Gv20552900"/>
</dbReference>
<evidence type="ECO:0000313" key="1">
    <source>
        <dbReference type="EnsemblPlants" id="AET6Gv20552900.1"/>
    </source>
</evidence>
<name>A0A453NZE6_AEGTS</name>
<reference evidence="2" key="2">
    <citation type="journal article" date="2017" name="Nat. Plants">
        <title>The Aegilops tauschii genome reveals multiple impacts of transposons.</title>
        <authorList>
            <person name="Zhao G."/>
            <person name="Zou C."/>
            <person name="Li K."/>
            <person name="Wang K."/>
            <person name="Li T."/>
            <person name="Gao L."/>
            <person name="Zhang X."/>
            <person name="Wang H."/>
            <person name="Yang Z."/>
            <person name="Liu X."/>
            <person name="Jiang W."/>
            <person name="Mao L."/>
            <person name="Kong X."/>
            <person name="Jiao Y."/>
            <person name="Jia J."/>
        </authorList>
    </citation>
    <scope>NUCLEOTIDE SEQUENCE [LARGE SCALE GENOMIC DNA]</scope>
    <source>
        <strain evidence="2">cv. AL8/78</strain>
    </source>
</reference>
<reference evidence="2" key="1">
    <citation type="journal article" date="2014" name="Science">
        <title>Ancient hybridizations among the ancestral genomes of bread wheat.</title>
        <authorList>
            <consortium name="International Wheat Genome Sequencing Consortium,"/>
            <person name="Marcussen T."/>
            <person name="Sandve S.R."/>
            <person name="Heier L."/>
            <person name="Spannagl M."/>
            <person name="Pfeifer M."/>
            <person name="Jakobsen K.S."/>
            <person name="Wulff B.B."/>
            <person name="Steuernagel B."/>
            <person name="Mayer K.F."/>
            <person name="Olsen O.A."/>
        </authorList>
    </citation>
    <scope>NUCLEOTIDE SEQUENCE [LARGE SCALE GENOMIC DNA]</scope>
    <source>
        <strain evidence="2">cv. AL8/78</strain>
    </source>
</reference>
<evidence type="ECO:0000313" key="2">
    <source>
        <dbReference type="Proteomes" id="UP000015105"/>
    </source>
</evidence>
<proteinExistence type="predicted"/>
<accession>A0A453NZE6</accession>
<dbReference type="Gramene" id="AET6Gv20552900.1">
    <property type="protein sequence ID" value="AET6Gv20552900.1"/>
    <property type="gene ID" value="AET6Gv20552900"/>
</dbReference>
<reference evidence="1" key="5">
    <citation type="journal article" date="2021" name="G3 (Bethesda)">
        <title>Aegilops tauschii genome assembly Aet v5.0 features greater sequence contiguity and improved annotation.</title>
        <authorList>
            <person name="Wang L."/>
            <person name="Zhu T."/>
            <person name="Rodriguez J.C."/>
            <person name="Deal K.R."/>
            <person name="Dubcovsky J."/>
            <person name="McGuire P.E."/>
            <person name="Lux T."/>
            <person name="Spannagl M."/>
            <person name="Mayer K.F.X."/>
            <person name="Baldrich P."/>
            <person name="Meyers B.C."/>
            <person name="Huo N."/>
            <person name="Gu Y.Q."/>
            <person name="Zhou H."/>
            <person name="Devos K.M."/>
            <person name="Bennetzen J.L."/>
            <person name="Unver T."/>
            <person name="Budak H."/>
            <person name="Gulick P.J."/>
            <person name="Galiba G."/>
            <person name="Kalapos B."/>
            <person name="Nelson D.R."/>
            <person name="Li P."/>
            <person name="You F.M."/>
            <person name="Luo M.C."/>
            <person name="Dvorak J."/>
        </authorList>
    </citation>
    <scope>NUCLEOTIDE SEQUENCE [LARGE SCALE GENOMIC DNA]</scope>
    <source>
        <strain evidence="1">cv. AL8/78</strain>
    </source>
</reference>
<sequence length="53" mass="5886">PRFAAVVSWTPASENRDQSSILTRVGTDQLCLVTEMLLASMFWALSHFSTPCL</sequence>
<protein>
    <submittedName>
        <fullName evidence="1">Uncharacterized protein</fullName>
    </submittedName>
</protein>
<dbReference type="Proteomes" id="UP000015105">
    <property type="component" value="Chromosome 6D"/>
</dbReference>
<reference evidence="1" key="4">
    <citation type="submission" date="2019-03" db="UniProtKB">
        <authorList>
            <consortium name="EnsemblPlants"/>
        </authorList>
    </citation>
    <scope>IDENTIFICATION</scope>
</reference>
<organism evidence="1 2">
    <name type="scientific">Aegilops tauschii subsp. strangulata</name>
    <name type="common">Goatgrass</name>
    <dbReference type="NCBI Taxonomy" id="200361"/>
    <lineage>
        <taxon>Eukaryota</taxon>
        <taxon>Viridiplantae</taxon>
        <taxon>Streptophyta</taxon>
        <taxon>Embryophyta</taxon>
        <taxon>Tracheophyta</taxon>
        <taxon>Spermatophyta</taxon>
        <taxon>Magnoliopsida</taxon>
        <taxon>Liliopsida</taxon>
        <taxon>Poales</taxon>
        <taxon>Poaceae</taxon>
        <taxon>BOP clade</taxon>
        <taxon>Pooideae</taxon>
        <taxon>Triticodae</taxon>
        <taxon>Triticeae</taxon>
        <taxon>Triticinae</taxon>
        <taxon>Aegilops</taxon>
    </lineage>
</organism>
<reference evidence="1" key="3">
    <citation type="journal article" date="2017" name="Nature">
        <title>Genome sequence of the progenitor of the wheat D genome Aegilops tauschii.</title>
        <authorList>
            <person name="Luo M.C."/>
            <person name="Gu Y.Q."/>
            <person name="Puiu D."/>
            <person name="Wang H."/>
            <person name="Twardziok S.O."/>
            <person name="Deal K.R."/>
            <person name="Huo N."/>
            <person name="Zhu T."/>
            <person name="Wang L."/>
            <person name="Wang Y."/>
            <person name="McGuire P.E."/>
            <person name="Liu S."/>
            <person name="Long H."/>
            <person name="Ramasamy R.K."/>
            <person name="Rodriguez J.C."/>
            <person name="Van S.L."/>
            <person name="Yuan L."/>
            <person name="Wang Z."/>
            <person name="Xia Z."/>
            <person name="Xiao L."/>
            <person name="Anderson O.D."/>
            <person name="Ouyang S."/>
            <person name="Liang Y."/>
            <person name="Zimin A.V."/>
            <person name="Pertea G."/>
            <person name="Qi P."/>
            <person name="Bennetzen J.L."/>
            <person name="Dai X."/>
            <person name="Dawson M.W."/>
            <person name="Muller H.G."/>
            <person name="Kugler K."/>
            <person name="Rivarola-Duarte L."/>
            <person name="Spannagl M."/>
            <person name="Mayer K.F.X."/>
            <person name="Lu F.H."/>
            <person name="Bevan M.W."/>
            <person name="Leroy P."/>
            <person name="Li P."/>
            <person name="You F.M."/>
            <person name="Sun Q."/>
            <person name="Liu Z."/>
            <person name="Lyons E."/>
            <person name="Wicker T."/>
            <person name="Salzberg S.L."/>
            <person name="Devos K.M."/>
            <person name="Dvorak J."/>
        </authorList>
    </citation>
    <scope>NUCLEOTIDE SEQUENCE [LARGE SCALE GENOMIC DNA]</scope>
    <source>
        <strain evidence="1">cv. AL8/78</strain>
    </source>
</reference>